<feature type="transmembrane region" description="Helical" evidence="1">
    <location>
        <begin position="165"/>
        <end position="188"/>
    </location>
</feature>
<dbReference type="Proteomes" id="UP000019918">
    <property type="component" value="Unassembled WGS sequence"/>
</dbReference>
<proteinExistence type="predicted"/>
<feature type="transmembrane region" description="Helical" evidence="1">
    <location>
        <begin position="96"/>
        <end position="115"/>
    </location>
</feature>
<keyword evidence="1" id="KW-1133">Transmembrane helix</keyword>
<organism evidence="2 3">
    <name type="scientific">Erwinia mallotivora</name>
    <dbReference type="NCBI Taxonomy" id="69222"/>
    <lineage>
        <taxon>Bacteria</taxon>
        <taxon>Pseudomonadati</taxon>
        <taxon>Pseudomonadota</taxon>
        <taxon>Gammaproteobacteria</taxon>
        <taxon>Enterobacterales</taxon>
        <taxon>Erwiniaceae</taxon>
        <taxon>Erwinia</taxon>
    </lineage>
</organism>
<feature type="transmembrane region" description="Helical" evidence="1">
    <location>
        <begin position="127"/>
        <end position="145"/>
    </location>
</feature>
<keyword evidence="1" id="KW-0472">Membrane</keyword>
<dbReference type="OrthoDB" id="10013300at2"/>
<dbReference type="RefSeq" id="WP_034937984.1">
    <property type="nucleotide sequence ID" value="NZ_JFHN01000051.1"/>
</dbReference>
<evidence type="ECO:0000313" key="2">
    <source>
        <dbReference type="EMBL" id="EXU75172.1"/>
    </source>
</evidence>
<sequence>MKENEQTGNGHVSNAAPNDIDKVCAGIVTAEGIIDGLSIKCDVHLKYECNNTKQPPEDIKLKSLNPSKLNFYFASLLSAMFLAMVVDFVFDKNNHLTLFFLPIVVGLILFIFIDQSPTADIKYIKKLVDTVTLLSSTITACILIFKTVDVSNPYLDLIYNLQNLGIFGFFMKALLFIFLYLIVSAFAISATIKCCLSYKDYIEHKV</sequence>
<keyword evidence="3" id="KW-1185">Reference proteome</keyword>
<reference evidence="2 3" key="1">
    <citation type="submission" date="2014-02" db="EMBL/GenBank/DDBJ databases">
        <title>Draft genome of Erwinia mallotivora strain BT-MARDI, a papaya dieback pathogen.</title>
        <authorList>
            <person name="Redzuan R."/>
            <person name="Abu Bakar N."/>
            <person name="Badrun R."/>
            <person name="Mohd Raih M.F."/>
            <person name="Rozano L."/>
            <person name="Mat Amin N."/>
        </authorList>
    </citation>
    <scope>NUCLEOTIDE SEQUENCE [LARGE SCALE GENOMIC DNA]</scope>
    <source>
        <strain evidence="2 3">BT-MARDI</strain>
    </source>
</reference>
<name>A0A014PWD0_9GAMM</name>
<evidence type="ECO:0000313" key="3">
    <source>
        <dbReference type="Proteomes" id="UP000019918"/>
    </source>
</evidence>
<keyword evidence="1" id="KW-0812">Transmembrane</keyword>
<accession>A0A014PWD0</accession>
<protein>
    <submittedName>
        <fullName evidence="2">Uncharacterized protein</fullName>
    </submittedName>
</protein>
<comment type="caution">
    <text evidence="2">The sequence shown here is derived from an EMBL/GenBank/DDBJ whole genome shotgun (WGS) entry which is preliminary data.</text>
</comment>
<evidence type="ECO:0000256" key="1">
    <source>
        <dbReference type="SAM" id="Phobius"/>
    </source>
</evidence>
<feature type="transmembrane region" description="Helical" evidence="1">
    <location>
        <begin position="69"/>
        <end position="90"/>
    </location>
</feature>
<dbReference type="EMBL" id="JFHN01000051">
    <property type="protein sequence ID" value="EXU75172.1"/>
    <property type="molecule type" value="Genomic_DNA"/>
</dbReference>
<gene>
    <name evidence="2" type="ORF">BG55_12825</name>
</gene>
<dbReference type="AlphaFoldDB" id="A0A014PWD0"/>